<keyword evidence="2" id="KW-1185">Reference proteome</keyword>
<protein>
    <submittedName>
        <fullName evidence="1">Uncharacterized protein</fullName>
    </submittedName>
</protein>
<sequence length="115" mass="13093">MKAKVCTNLVGWRSQAELTSDGQLMGGPYNFLIPTHLSVSETTKLLTCNYHRNKQVLNSPETQGSNQSGIWKHYSKHGLLCHATNKQTFIPTKQRQNITDRQMAKFEASRIQINF</sequence>
<gene>
    <name evidence="1" type="ORF">CHARACLAT_023717</name>
</gene>
<proteinExistence type="predicted"/>
<reference evidence="1 2" key="1">
    <citation type="submission" date="2021-06" db="EMBL/GenBank/DDBJ databases">
        <authorList>
            <person name="Palmer J.M."/>
        </authorList>
    </citation>
    <scope>NUCLEOTIDE SEQUENCE [LARGE SCALE GENOMIC DNA]</scope>
    <source>
        <strain evidence="1 2">CL_MEX2019</strain>
        <tissue evidence="1">Muscle</tissue>
    </source>
</reference>
<comment type="caution">
    <text evidence="1">The sequence shown here is derived from an EMBL/GenBank/DDBJ whole genome shotgun (WGS) entry which is preliminary data.</text>
</comment>
<evidence type="ECO:0000313" key="2">
    <source>
        <dbReference type="Proteomes" id="UP001352852"/>
    </source>
</evidence>
<dbReference type="EMBL" id="JAHUTJ010043527">
    <property type="protein sequence ID" value="MED6281640.1"/>
    <property type="molecule type" value="Genomic_DNA"/>
</dbReference>
<organism evidence="1 2">
    <name type="scientific">Characodon lateralis</name>
    <dbReference type="NCBI Taxonomy" id="208331"/>
    <lineage>
        <taxon>Eukaryota</taxon>
        <taxon>Metazoa</taxon>
        <taxon>Chordata</taxon>
        <taxon>Craniata</taxon>
        <taxon>Vertebrata</taxon>
        <taxon>Euteleostomi</taxon>
        <taxon>Actinopterygii</taxon>
        <taxon>Neopterygii</taxon>
        <taxon>Teleostei</taxon>
        <taxon>Neoteleostei</taxon>
        <taxon>Acanthomorphata</taxon>
        <taxon>Ovalentaria</taxon>
        <taxon>Atherinomorphae</taxon>
        <taxon>Cyprinodontiformes</taxon>
        <taxon>Goodeidae</taxon>
        <taxon>Characodon</taxon>
    </lineage>
</organism>
<dbReference type="Proteomes" id="UP001352852">
    <property type="component" value="Unassembled WGS sequence"/>
</dbReference>
<accession>A0ABU7E6A6</accession>
<evidence type="ECO:0000313" key="1">
    <source>
        <dbReference type="EMBL" id="MED6281640.1"/>
    </source>
</evidence>
<name>A0ABU7E6A6_9TELE</name>